<accession>A0A5E8CJA3</accession>
<dbReference type="PROSITE" id="PS51257">
    <property type="entry name" value="PROKAR_LIPOPROTEIN"/>
    <property type="match status" value="1"/>
</dbReference>
<gene>
    <name evidence="2" type="ORF">CPAV1605_424</name>
</gene>
<sequence length="180" mass="20972">MSTFCKINKFRKIIEFNFFLLLVITTFSCIGLWGLGCEYILYDKDSFFSHKPHYAIMKGILGFLLHEILIGLIIICAGLPVISNETNKKYCTYCNVILYTLSILFFSINYITIFFTEIYIMHIKDYPVIFSSDSLKYVACGFLRIFPIIILLGYIKYHEMLPRKNAKIANVETKDNYSEV</sequence>
<feature type="transmembrane region" description="Helical" evidence="1">
    <location>
        <begin position="16"/>
        <end position="35"/>
    </location>
</feature>
<dbReference type="AlphaFoldDB" id="A0A5E8CJA3"/>
<feature type="transmembrane region" description="Helical" evidence="1">
    <location>
        <begin position="55"/>
        <end position="81"/>
    </location>
</feature>
<proteinExistence type="predicted"/>
<dbReference type="EMBL" id="CABVLZ010000002">
    <property type="protein sequence ID" value="VVU94699.1"/>
    <property type="molecule type" value="Genomic_DNA"/>
</dbReference>
<reference evidence="2" key="1">
    <citation type="submission" date="2019-09" db="EMBL/GenBank/DDBJ databases">
        <authorList>
            <person name="Needham M D."/>
        </authorList>
    </citation>
    <scope>NUCLEOTIDE SEQUENCE</scope>
</reference>
<name>A0A5E8CJA3_9ZZZZ</name>
<protein>
    <submittedName>
        <fullName evidence="2">Uncharacterized protein</fullName>
    </submittedName>
</protein>
<keyword evidence="1" id="KW-0812">Transmembrane</keyword>
<evidence type="ECO:0000256" key="1">
    <source>
        <dbReference type="SAM" id="Phobius"/>
    </source>
</evidence>
<evidence type="ECO:0000313" key="2">
    <source>
        <dbReference type="EMBL" id="VVU94699.1"/>
    </source>
</evidence>
<keyword evidence="1" id="KW-0472">Membrane</keyword>
<organism evidence="2">
    <name type="scientific">seawater metagenome</name>
    <dbReference type="NCBI Taxonomy" id="1561972"/>
    <lineage>
        <taxon>unclassified sequences</taxon>
        <taxon>metagenomes</taxon>
        <taxon>ecological metagenomes</taxon>
    </lineage>
</organism>
<keyword evidence="1" id="KW-1133">Transmembrane helix</keyword>
<feature type="transmembrane region" description="Helical" evidence="1">
    <location>
        <begin position="93"/>
        <end position="115"/>
    </location>
</feature>
<feature type="transmembrane region" description="Helical" evidence="1">
    <location>
        <begin position="135"/>
        <end position="155"/>
    </location>
</feature>